<name>A0AAD8G3N1_ACIOX</name>
<feature type="transmembrane region" description="Helical" evidence="6">
    <location>
        <begin position="628"/>
        <end position="653"/>
    </location>
</feature>
<feature type="compositionally biased region" description="Basic and acidic residues" evidence="7">
    <location>
        <begin position="838"/>
        <end position="848"/>
    </location>
</feature>
<feature type="transmembrane region" description="Helical" evidence="6">
    <location>
        <begin position="455"/>
        <end position="478"/>
    </location>
</feature>
<keyword evidence="4 6" id="KW-1133">Transmembrane helix</keyword>
<feature type="compositionally biased region" description="Basic and acidic residues" evidence="7">
    <location>
        <begin position="15"/>
        <end position="31"/>
    </location>
</feature>
<feature type="transmembrane region" description="Helical" evidence="6">
    <location>
        <begin position="361"/>
        <end position="383"/>
    </location>
</feature>
<gene>
    <name evidence="9" type="primary">TMC5</name>
    <name evidence="9" type="ORF">AOXY_G17750</name>
</gene>
<keyword evidence="10" id="KW-1185">Reference proteome</keyword>
<evidence type="ECO:0000256" key="3">
    <source>
        <dbReference type="ARBA" id="ARBA00022692"/>
    </source>
</evidence>
<accession>A0AAD8G3N1</accession>
<organism evidence="9 10">
    <name type="scientific">Acipenser oxyrinchus oxyrinchus</name>
    <dbReference type="NCBI Taxonomy" id="40147"/>
    <lineage>
        <taxon>Eukaryota</taxon>
        <taxon>Metazoa</taxon>
        <taxon>Chordata</taxon>
        <taxon>Craniata</taxon>
        <taxon>Vertebrata</taxon>
        <taxon>Euteleostomi</taxon>
        <taxon>Actinopterygii</taxon>
        <taxon>Chondrostei</taxon>
        <taxon>Acipenseriformes</taxon>
        <taxon>Acipenseridae</taxon>
        <taxon>Acipenser</taxon>
    </lineage>
</organism>
<dbReference type="InterPro" id="IPR038900">
    <property type="entry name" value="TMC"/>
</dbReference>
<comment type="caution">
    <text evidence="9">The sequence shown here is derived from an EMBL/GenBank/DDBJ whole genome shotgun (WGS) entry which is preliminary data.</text>
</comment>
<comment type="similarity">
    <text evidence="2 6">Belongs to the TMC family.</text>
</comment>
<dbReference type="EMBL" id="JAGXEW010000016">
    <property type="protein sequence ID" value="KAK1162799.1"/>
    <property type="molecule type" value="Genomic_DNA"/>
</dbReference>
<dbReference type="AlphaFoldDB" id="A0AAD8G3N1"/>
<feature type="transmembrane region" description="Helical" evidence="6">
    <location>
        <begin position="575"/>
        <end position="593"/>
    </location>
</feature>
<feature type="transmembrane region" description="Helical" evidence="6">
    <location>
        <begin position="499"/>
        <end position="519"/>
    </location>
</feature>
<feature type="region of interest" description="Disordered" evidence="7">
    <location>
        <begin position="1"/>
        <end position="61"/>
    </location>
</feature>
<dbReference type="Proteomes" id="UP001230051">
    <property type="component" value="Unassembled WGS sequence"/>
</dbReference>
<feature type="transmembrane region" description="Helical" evidence="6">
    <location>
        <begin position="282"/>
        <end position="304"/>
    </location>
</feature>
<evidence type="ECO:0000256" key="4">
    <source>
        <dbReference type="ARBA" id="ARBA00022989"/>
    </source>
</evidence>
<reference evidence="9" key="1">
    <citation type="submission" date="2022-02" db="EMBL/GenBank/DDBJ databases">
        <title>Atlantic sturgeon de novo genome assembly.</title>
        <authorList>
            <person name="Stock M."/>
            <person name="Klopp C."/>
            <person name="Guiguen Y."/>
            <person name="Cabau C."/>
            <person name="Parinello H."/>
            <person name="Santidrian Yebra-Pimentel E."/>
            <person name="Kuhl H."/>
            <person name="Dirks R.P."/>
            <person name="Guessner J."/>
            <person name="Wuertz S."/>
            <person name="Du K."/>
            <person name="Schartl M."/>
        </authorList>
    </citation>
    <scope>NUCLEOTIDE SEQUENCE</scope>
    <source>
        <strain evidence="9">STURGEONOMICS-FGT-2020</strain>
        <tissue evidence="9">Whole blood</tissue>
    </source>
</reference>
<feature type="transmembrane region" description="Helical" evidence="6">
    <location>
        <begin position="531"/>
        <end position="555"/>
    </location>
</feature>
<evidence type="ECO:0000256" key="2">
    <source>
        <dbReference type="ARBA" id="ARBA00006510"/>
    </source>
</evidence>
<keyword evidence="5 6" id="KW-0472">Membrane</keyword>
<evidence type="ECO:0000313" key="10">
    <source>
        <dbReference type="Proteomes" id="UP001230051"/>
    </source>
</evidence>
<dbReference type="InterPro" id="IPR012496">
    <property type="entry name" value="TMC_dom"/>
</dbReference>
<evidence type="ECO:0000256" key="1">
    <source>
        <dbReference type="ARBA" id="ARBA00004141"/>
    </source>
</evidence>
<sequence>MSQQNRDGVWNPAYHHSETLEMDRGSPERSQHQNPYASEDFRPQWDGGPTGRGGPEVLPPYDMERGPWDTTETIPMRPLPSEQDFGERYPATSPQVRNGFDNQGFEWEPANENSLAPPGWQQNSLEGHQAYRQGGESSLRQRGVRKYSLFPTGTLSTSALERLGFKEDEFQDVLEEERQDLVRELAAMSSRDRVRAVRQLPMNLQEKDQIRKTVLLMKTSEKQRQEQNCCTDCSQNVSMSFRRCGASLSAVPQALQLWQGTLKEIGGRFGTSVLSYFLFLKWLLMFNIFSFLVNFSFITVPQLFDHEAKNTGTFRGLEILTGAGYFSNSVLYYGFYSNGTVSGGSASGNSTSGMPQYNMQLAYFFTIGAYLVLCCISLVYSAARSFRENFMLAGAVVGNAGRLLSSWDFSVVNEKAVRLKQDNLRTQLKESLAEKTNENLSLTFSQKLARFGIHVAGWLVSTGMAAGCCAGVYFLCCYNMNLINKSPASQSLTVEAGTLLLPVVVSLINLVIPLLYSLFKKVEPFTFPRHQIYALIIRNVLLKMSILAMLCYFWLEQVVENDNINCWETFVGQDIYRLIIVDFIFCLLGSFFGEFLHNVIGTKCLSGLGVPEFDIARNVLDLIYAQTLAWIGIFFSPLLPAIQIIKLFLIFYLKKVSLMQNCQPPKRSWRAAQMMTTFILLLFFPSFSGALSVVAFIVWRKAPSKSCGPFRGLAVPYDAVSQWMDSVDIDFQGSSWAVWIYNNLIKSVLFFLIITLLVLILIYLYWQIVAGRKVLIVLLQEQITNEGKDKTFLLEKIEKLKAQNSAQTALASGREAQRGGAEVSHHTGSRAFQRSRRRSQDRGSRGLERGGVSTVDQGSRSTGRGRMPEYEPRSRGRDTALPGYVQEGLGTTSMLGSEREYPGRTDYLQEDPYSQEDGTGPPVPSALVQALLARRQAEEEDEEEGY</sequence>
<comment type="subcellular location">
    <subcellularLocation>
        <location evidence="1 6">Membrane</location>
        <topology evidence="1 6">Multi-pass membrane protein</topology>
    </subcellularLocation>
</comment>
<dbReference type="Pfam" id="PF07810">
    <property type="entry name" value="TMC"/>
    <property type="match status" value="1"/>
</dbReference>
<dbReference type="PANTHER" id="PTHR23302:SF5">
    <property type="entry name" value="TRANSMEMBRANE CHANNEL-LIKE PROTEIN 5"/>
    <property type="match status" value="1"/>
</dbReference>
<dbReference type="GO" id="GO:0008381">
    <property type="term" value="F:mechanosensitive monoatomic ion channel activity"/>
    <property type="evidence" value="ECO:0007669"/>
    <property type="project" value="TreeGrafter"/>
</dbReference>
<evidence type="ECO:0000313" key="9">
    <source>
        <dbReference type="EMBL" id="KAK1162799.1"/>
    </source>
</evidence>
<proteinExistence type="inferred from homology"/>
<evidence type="ECO:0000256" key="6">
    <source>
        <dbReference type="RuleBase" id="RU310713"/>
    </source>
</evidence>
<keyword evidence="3 6" id="KW-0812">Transmembrane</keyword>
<feature type="region of interest" description="Disordered" evidence="7">
    <location>
        <begin position="808"/>
        <end position="924"/>
    </location>
</feature>
<evidence type="ECO:0000259" key="8">
    <source>
        <dbReference type="Pfam" id="PF07810"/>
    </source>
</evidence>
<feature type="transmembrane region" description="Helical" evidence="6">
    <location>
        <begin position="316"/>
        <end position="335"/>
    </location>
</feature>
<feature type="compositionally biased region" description="Basic and acidic residues" evidence="7">
    <location>
        <begin position="866"/>
        <end position="878"/>
    </location>
</feature>
<dbReference type="PANTHER" id="PTHR23302">
    <property type="entry name" value="TRANSMEMBRANE CHANNEL-RELATED"/>
    <property type="match status" value="1"/>
</dbReference>
<protein>
    <recommendedName>
        <fullName evidence="6">Transmembrane channel-like protein</fullName>
    </recommendedName>
</protein>
<evidence type="ECO:0000256" key="7">
    <source>
        <dbReference type="SAM" id="MobiDB-lite"/>
    </source>
</evidence>
<feature type="domain" description="TMC" evidence="8">
    <location>
        <begin position="566"/>
        <end position="672"/>
    </location>
</feature>
<evidence type="ECO:0000256" key="5">
    <source>
        <dbReference type="ARBA" id="ARBA00023136"/>
    </source>
</evidence>
<dbReference type="GO" id="GO:0005886">
    <property type="term" value="C:plasma membrane"/>
    <property type="evidence" value="ECO:0007669"/>
    <property type="project" value="InterPro"/>
</dbReference>
<feature type="transmembrane region" description="Helical" evidence="6">
    <location>
        <begin position="674"/>
        <end position="699"/>
    </location>
</feature>
<feature type="transmembrane region" description="Helical" evidence="6">
    <location>
        <begin position="744"/>
        <end position="766"/>
    </location>
</feature>